<proteinExistence type="predicted"/>
<evidence type="ECO:0000313" key="4">
    <source>
        <dbReference type="RefSeq" id="WP_028310729.1"/>
    </source>
</evidence>
<dbReference type="SUPFAM" id="SSF52129">
    <property type="entry name" value="Caspase-like"/>
    <property type="match status" value="1"/>
</dbReference>
<dbReference type="InterPro" id="IPR029030">
    <property type="entry name" value="Caspase-like_dom_sf"/>
</dbReference>
<dbReference type="PROSITE" id="PS51318">
    <property type="entry name" value="TAT"/>
    <property type="match status" value="1"/>
</dbReference>
<feature type="signal peptide" evidence="1">
    <location>
        <begin position="1"/>
        <end position="29"/>
    </location>
</feature>
<evidence type="ECO:0000259" key="2">
    <source>
        <dbReference type="Pfam" id="PF00656"/>
    </source>
</evidence>
<dbReference type="Proteomes" id="UP000675920">
    <property type="component" value="Unplaced"/>
</dbReference>
<dbReference type="GO" id="GO:0006508">
    <property type="term" value="P:proteolysis"/>
    <property type="evidence" value="ECO:0007669"/>
    <property type="project" value="InterPro"/>
</dbReference>
<dbReference type="PANTHER" id="PTHR22576">
    <property type="entry name" value="MUCOSA ASSOCIATED LYMPHOID TISSUE LYMPHOMA TRANSLOCATION PROTEIN 1/PARACASPASE"/>
    <property type="match status" value="1"/>
</dbReference>
<feature type="chain" id="PRO_5034389351" evidence="1">
    <location>
        <begin position="30"/>
        <end position="450"/>
    </location>
</feature>
<dbReference type="Gene3D" id="3.40.50.1460">
    <property type="match status" value="1"/>
</dbReference>
<keyword evidence="3" id="KW-1185">Reference proteome</keyword>
<dbReference type="InterPro" id="IPR006311">
    <property type="entry name" value="TAT_signal"/>
</dbReference>
<protein>
    <submittedName>
        <fullName evidence="4">Caspase family protein</fullName>
    </submittedName>
</protein>
<feature type="domain" description="Peptidase C14 caspase" evidence="2">
    <location>
        <begin position="45"/>
        <end position="258"/>
    </location>
</feature>
<keyword evidence="1" id="KW-0732">Signal</keyword>
<dbReference type="GO" id="GO:0004197">
    <property type="term" value="F:cysteine-type endopeptidase activity"/>
    <property type="evidence" value="ECO:0007669"/>
    <property type="project" value="InterPro"/>
</dbReference>
<accession>A0A8B6X2Z7</accession>
<organism evidence="3 4">
    <name type="scientific">Derxia gummosa DSM 723</name>
    <dbReference type="NCBI Taxonomy" id="1121388"/>
    <lineage>
        <taxon>Bacteria</taxon>
        <taxon>Pseudomonadati</taxon>
        <taxon>Pseudomonadota</taxon>
        <taxon>Betaproteobacteria</taxon>
        <taxon>Burkholderiales</taxon>
        <taxon>Alcaligenaceae</taxon>
        <taxon>Derxia</taxon>
    </lineage>
</organism>
<reference evidence="4" key="2">
    <citation type="submission" date="2025-08" db="UniProtKB">
        <authorList>
            <consortium name="RefSeq"/>
        </authorList>
    </citation>
    <scope>IDENTIFICATION</scope>
</reference>
<dbReference type="InterPro" id="IPR011600">
    <property type="entry name" value="Pept_C14_caspase"/>
</dbReference>
<sequence length="450" mass="49805">MNPINTLRRRVLTALATSPLALALPAADAAVGSLEIDTRIERAPRFALLLGNSRYPSPYDLPPVPKNVTDLREALEQRGFSTTTVIDQRADVVRSAITQFGTMLRSQPRDCIALVYFTGHGLQERSENLLVGADADLEVARKEPELSIRLSKHVIEQLPARPEGLSIAIIDACRTSLKLVRETTEGLNQVEAPEGWLISYSTGAGRPAIAPAVPDKRTFYTDSLVRLLASVDNATSFSELFQLVKLDVNQTMLNHPIKAIQVVAQDPFTTENLRSRVRVSPPREALPPPATAEEEEALWQRIEDSLWAADVVRLCDDYLKRFQNGALVSRVRVARVGAERAAAVLRRNDVRLYRSAFQPAADSQLAAEVYKAARGDKDAAMRLGRLELRKDGGRYEGWMQYAAGLGNGIASYELSRYYAELDQSLLAARYEARALELGYTPPARLGNERK</sequence>
<name>A0A8B6X2Z7_9BURK</name>
<dbReference type="AlphaFoldDB" id="A0A8B6X2Z7"/>
<dbReference type="InterPro" id="IPR052039">
    <property type="entry name" value="Caspase-related_regulators"/>
</dbReference>
<evidence type="ECO:0000313" key="3">
    <source>
        <dbReference type="Proteomes" id="UP000675920"/>
    </source>
</evidence>
<evidence type="ECO:0000256" key="1">
    <source>
        <dbReference type="SAM" id="SignalP"/>
    </source>
</evidence>
<reference evidence="4" key="1">
    <citation type="journal article" date="1994" name="Nature">
        <title>Structure and mechanism of interleukin-1 beta converting enzyme.</title>
        <authorList>
            <person name="Wilson K.P."/>
            <person name="Black J.A."/>
            <person name="Thomson J.A."/>
            <person name="Kim E.E."/>
            <person name="Griffith J.P."/>
            <person name="Navia M.A."/>
            <person name="Murcko M.A."/>
            <person name="Chambers S.P."/>
            <person name="Aldape R.A."/>
            <person name="Raybuck S.A. et al."/>
        </authorList>
    </citation>
    <scope>NUCLEOTIDE SEQUENCE</scope>
</reference>
<dbReference type="RefSeq" id="WP_028310729.1">
    <property type="nucleotide sequence ID" value="NZ_AXWS01000007.1"/>
</dbReference>
<dbReference type="PANTHER" id="PTHR22576:SF37">
    <property type="entry name" value="MUCOSA-ASSOCIATED LYMPHOID TISSUE LYMPHOMA TRANSLOCATION PROTEIN 1"/>
    <property type="match status" value="1"/>
</dbReference>
<dbReference type="Pfam" id="PF00656">
    <property type="entry name" value="Peptidase_C14"/>
    <property type="match status" value="1"/>
</dbReference>